<name>A0A0G1KHC2_9BACT</name>
<accession>A0A0G1KHC2</accession>
<organism evidence="2 3">
    <name type="scientific">Candidatus Giovannonibacteria bacterium GW2011_GWC2_44_9</name>
    <dbReference type="NCBI Taxonomy" id="1618658"/>
    <lineage>
        <taxon>Bacteria</taxon>
        <taxon>Candidatus Giovannoniibacteriota</taxon>
    </lineage>
</organism>
<reference evidence="2 3" key="1">
    <citation type="journal article" date="2015" name="Nature">
        <title>rRNA introns, odd ribosomes, and small enigmatic genomes across a large radiation of phyla.</title>
        <authorList>
            <person name="Brown C.T."/>
            <person name="Hug L.A."/>
            <person name="Thomas B.C."/>
            <person name="Sharon I."/>
            <person name="Castelle C.J."/>
            <person name="Singh A."/>
            <person name="Wilkins M.J."/>
            <person name="Williams K.H."/>
            <person name="Banfield J.F."/>
        </authorList>
    </citation>
    <scope>NUCLEOTIDE SEQUENCE [LARGE SCALE GENOMIC DNA]</scope>
</reference>
<evidence type="ECO:0000256" key="1">
    <source>
        <dbReference type="SAM" id="Phobius"/>
    </source>
</evidence>
<keyword evidence="1" id="KW-1133">Transmembrane helix</keyword>
<feature type="transmembrane region" description="Helical" evidence="1">
    <location>
        <begin position="82"/>
        <end position="101"/>
    </location>
</feature>
<keyword evidence="1" id="KW-0472">Membrane</keyword>
<comment type="caution">
    <text evidence="2">The sequence shown here is derived from an EMBL/GenBank/DDBJ whole genome shotgun (WGS) entry which is preliminary data.</text>
</comment>
<gene>
    <name evidence="2" type="ORF">UW81_C0025G0010</name>
</gene>
<proteinExistence type="predicted"/>
<evidence type="ECO:0000313" key="2">
    <source>
        <dbReference type="EMBL" id="KKT83131.1"/>
    </source>
</evidence>
<dbReference type="EMBL" id="LCJT01000025">
    <property type="protein sequence ID" value="KKT83131.1"/>
    <property type="molecule type" value="Genomic_DNA"/>
</dbReference>
<dbReference type="AlphaFoldDB" id="A0A0G1KHC2"/>
<feature type="transmembrane region" description="Helical" evidence="1">
    <location>
        <begin position="55"/>
        <end position="73"/>
    </location>
</feature>
<evidence type="ECO:0000313" key="3">
    <source>
        <dbReference type="Proteomes" id="UP000033915"/>
    </source>
</evidence>
<sequence length="131" mass="15098">MDLSTQENKRDVLSVISFIISLIPALAMFVILFQQNKTGPAVFENLFTAIIFKPVYWYIFIAIIIAVIALVRIQKSNTKGRVMAVAAILISIATFGISYYVHTWQQARDDEFQQQQLQHELDYQEKLRNSQ</sequence>
<keyword evidence="1" id="KW-0812">Transmembrane</keyword>
<protein>
    <submittedName>
        <fullName evidence="2">Uncharacterized protein</fullName>
    </submittedName>
</protein>
<feature type="transmembrane region" description="Helical" evidence="1">
    <location>
        <begin position="12"/>
        <end position="35"/>
    </location>
</feature>
<dbReference type="Proteomes" id="UP000033915">
    <property type="component" value="Unassembled WGS sequence"/>
</dbReference>